<evidence type="ECO:0000313" key="10">
    <source>
        <dbReference type="EMBL" id="TWH09386.1"/>
    </source>
</evidence>
<dbReference type="InterPro" id="IPR050962">
    <property type="entry name" value="Phosphate-bind_PstS"/>
</dbReference>
<name>A0A562DIG0_9GAMM</name>
<dbReference type="NCBIfam" id="TIGR00975">
    <property type="entry name" value="3a0107s03"/>
    <property type="match status" value="1"/>
</dbReference>
<comment type="similarity">
    <text evidence="2 7">Belongs to the PstS family.</text>
</comment>
<dbReference type="InterPro" id="IPR024370">
    <property type="entry name" value="PBP_domain"/>
</dbReference>
<evidence type="ECO:0000256" key="8">
    <source>
        <dbReference type="SAM" id="SignalP"/>
    </source>
</evidence>
<gene>
    <name evidence="10" type="ORF">L613_003900000260</name>
</gene>
<dbReference type="Pfam" id="PF12849">
    <property type="entry name" value="PBP_like_2"/>
    <property type="match status" value="1"/>
</dbReference>
<dbReference type="AlphaFoldDB" id="A0A562DIG0"/>
<dbReference type="Gene3D" id="3.40.190.10">
    <property type="entry name" value="Periplasmic binding protein-like II"/>
    <property type="match status" value="2"/>
</dbReference>
<evidence type="ECO:0000256" key="5">
    <source>
        <dbReference type="ARBA" id="ARBA00022448"/>
    </source>
</evidence>
<dbReference type="GO" id="GO:0043190">
    <property type="term" value="C:ATP-binding cassette (ABC) transporter complex"/>
    <property type="evidence" value="ECO:0007669"/>
    <property type="project" value="InterPro"/>
</dbReference>
<dbReference type="NCBIfam" id="NF008171">
    <property type="entry name" value="PRK10918.1"/>
    <property type="match status" value="1"/>
</dbReference>
<feature type="chain" id="PRO_5021724766" description="Phosphate-binding protein PstS" evidence="8">
    <location>
        <begin position="24"/>
        <end position="361"/>
    </location>
</feature>
<evidence type="ECO:0000313" key="11">
    <source>
        <dbReference type="Proteomes" id="UP000321583"/>
    </source>
</evidence>
<evidence type="ECO:0000256" key="3">
    <source>
        <dbReference type="ARBA" id="ARBA00011529"/>
    </source>
</evidence>
<dbReference type="SUPFAM" id="SSF53850">
    <property type="entry name" value="Periplasmic binding protein-like II"/>
    <property type="match status" value="1"/>
</dbReference>
<feature type="domain" description="PBP" evidence="9">
    <location>
        <begin position="43"/>
        <end position="329"/>
    </location>
</feature>
<keyword evidence="11" id="KW-1185">Reference proteome</keyword>
<dbReference type="GO" id="GO:0042301">
    <property type="term" value="F:phosphate ion binding"/>
    <property type="evidence" value="ECO:0007669"/>
    <property type="project" value="InterPro"/>
</dbReference>
<accession>A0A562DIG0</accession>
<dbReference type="Proteomes" id="UP000321583">
    <property type="component" value="Unassembled WGS sequence"/>
</dbReference>
<dbReference type="CDD" id="cd13565">
    <property type="entry name" value="PBP2_PstS"/>
    <property type="match status" value="1"/>
</dbReference>
<dbReference type="PANTHER" id="PTHR42996">
    <property type="entry name" value="PHOSPHATE-BINDING PROTEIN PSTS"/>
    <property type="match status" value="1"/>
</dbReference>
<dbReference type="PIRSF" id="PIRSF002756">
    <property type="entry name" value="PstS"/>
    <property type="match status" value="1"/>
</dbReference>
<keyword evidence="8" id="KW-0732">Signal</keyword>
<sequence>MTRFPTRLLILSLAAALSLSACGDGNAPADTNGTAGEPAAGSSEAVTAQISGAGASFIYPLVSRWSADYNAATGHKVNYQSIGSGGGIAQIKAGTVDFGSSDKPLPPEELAEAGLGQFPSAIGGVVPVFNVAGIEPGQLRLTGPLLADIFMGRITRWDDPQLVAANPGLALPAEKITVVHRSDGSGTTFNFSNYLSKVSPQWKDSIGEGTSLQWPSGVGGKGNEGVAAYVQQINGSIGYVELAYALQNGMPYASLQNAAGQWVQPSADSFAAAAASADWANAQDFNLVITNAPGEAAWPITATNFMLMPKQARDPARSQATLEFFRWAFEHGREQAHALHYVPLPPELVQQIETYWASEFK</sequence>
<comment type="function">
    <text evidence="1 7">Part of the ABC transporter complex PstSACB involved in phosphate import.</text>
</comment>
<dbReference type="InterPro" id="IPR005673">
    <property type="entry name" value="ABC_phos-bd_PstS"/>
</dbReference>
<keyword evidence="6 7" id="KW-0592">Phosphate transport</keyword>
<organism evidence="10 11">
    <name type="scientific">Pseudoxanthomonas taiwanensis J19</name>
    <dbReference type="NCBI Taxonomy" id="935569"/>
    <lineage>
        <taxon>Bacteria</taxon>
        <taxon>Pseudomonadati</taxon>
        <taxon>Pseudomonadota</taxon>
        <taxon>Gammaproteobacteria</taxon>
        <taxon>Lysobacterales</taxon>
        <taxon>Lysobacteraceae</taxon>
        <taxon>Pseudoxanthomonas</taxon>
    </lineage>
</organism>
<dbReference type="PANTHER" id="PTHR42996:SF1">
    <property type="entry name" value="PHOSPHATE-BINDING PROTEIN PSTS"/>
    <property type="match status" value="1"/>
</dbReference>
<reference evidence="10 11" key="1">
    <citation type="submission" date="2019-07" db="EMBL/GenBank/DDBJ databases">
        <title>Genome sequencing of lignin-degrading bacterial isolates.</title>
        <authorList>
            <person name="Gladden J."/>
        </authorList>
    </citation>
    <scope>NUCLEOTIDE SEQUENCE [LARGE SCALE GENOMIC DNA]</scope>
    <source>
        <strain evidence="10 11">J19</strain>
    </source>
</reference>
<dbReference type="OrthoDB" id="9801510at2"/>
<keyword evidence="5 7" id="KW-0813">Transport</keyword>
<evidence type="ECO:0000256" key="4">
    <source>
        <dbReference type="ARBA" id="ARBA00021889"/>
    </source>
</evidence>
<dbReference type="EMBL" id="VLJS01000068">
    <property type="protein sequence ID" value="TWH09386.1"/>
    <property type="molecule type" value="Genomic_DNA"/>
</dbReference>
<dbReference type="GO" id="GO:0035435">
    <property type="term" value="P:phosphate ion transmembrane transport"/>
    <property type="evidence" value="ECO:0007669"/>
    <property type="project" value="InterPro"/>
</dbReference>
<evidence type="ECO:0000259" key="9">
    <source>
        <dbReference type="Pfam" id="PF12849"/>
    </source>
</evidence>
<dbReference type="RefSeq" id="WP_028915376.1">
    <property type="nucleotide sequence ID" value="NZ_VLJS01000068.1"/>
</dbReference>
<evidence type="ECO:0000256" key="6">
    <source>
        <dbReference type="ARBA" id="ARBA00022592"/>
    </source>
</evidence>
<evidence type="ECO:0000256" key="1">
    <source>
        <dbReference type="ARBA" id="ARBA00002841"/>
    </source>
</evidence>
<comment type="subunit">
    <text evidence="3 7">The complex is composed of two ATP-binding proteins (PstB), two transmembrane proteins (PstC and PstA) and a solute-binding protein (PstS).</text>
</comment>
<dbReference type="PROSITE" id="PS51257">
    <property type="entry name" value="PROKAR_LIPOPROTEIN"/>
    <property type="match status" value="1"/>
</dbReference>
<protein>
    <recommendedName>
        <fullName evidence="4 7">Phosphate-binding protein PstS</fullName>
    </recommendedName>
</protein>
<proteinExistence type="inferred from homology"/>
<evidence type="ECO:0000256" key="2">
    <source>
        <dbReference type="ARBA" id="ARBA00008725"/>
    </source>
</evidence>
<comment type="caution">
    <text evidence="10">The sequence shown here is derived from an EMBL/GenBank/DDBJ whole genome shotgun (WGS) entry which is preliminary data.</text>
</comment>
<evidence type="ECO:0000256" key="7">
    <source>
        <dbReference type="PIRNR" id="PIRNR002756"/>
    </source>
</evidence>
<feature type="signal peptide" evidence="8">
    <location>
        <begin position="1"/>
        <end position="23"/>
    </location>
</feature>